<dbReference type="SUPFAM" id="SSF55154">
    <property type="entry name" value="CYTH-like phosphatases"/>
    <property type="match status" value="1"/>
</dbReference>
<dbReference type="PANTHER" id="PTHR21028:SF2">
    <property type="entry name" value="CYTH DOMAIN-CONTAINING PROTEIN"/>
    <property type="match status" value="1"/>
</dbReference>
<organism evidence="2 3">
    <name type="scientific">Staphylococcus intermedius NCTC 11048</name>
    <dbReference type="NCBI Taxonomy" id="1141106"/>
    <lineage>
        <taxon>Bacteria</taxon>
        <taxon>Bacillati</taxon>
        <taxon>Bacillota</taxon>
        <taxon>Bacilli</taxon>
        <taxon>Bacillales</taxon>
        <taxon>Staphylococcaceae</taxon>
        <taxon>Staphylococcus</taxon>
        <taxon>Staphylococcus intermedius group</taxon>
    </lineage>
</organism>
<evidence type="ECO:0000313" key="3">
    <source>
        <dbReference type="Proteomes" id="UP000255549"/>
    </source>
</evidence>
<dbReference type="AlphaFoldDB" id="A0A380G9L6"/>
<gene>
    <name evidence="2" type="ORF">NCTC11048_02051</name>
</gene>
<dbReference type="InterPro" id="IPR023577">
    <property type="entry name" value="CYTH_domain"/>
</dbReference>
<evidence type="ECO:0000313" key="2">
    <source>
        <dbReference type="EMBL" id="SUM46983.1"/>
    </source>
</evidence>
<dbReference type="RefSeq" id="WP_096559777.1">
    <property type="nucleotide sequence ID" value="NZ_PPQH01000029.1"/>
</dbReference>
<dbReference type="EMBL" id="UHDP01000003">
    <property type="protein sequence ID" value="SUM46983.1"/>
    <property type="molecule type" value="Genomic_DNA"/>
</dbReference>
<keyword evidence="3" id="KW-1185">Reference proteome</keyword>
<feature type="domain" description="CYTH" evidence="1">
    <location>
        <begin position="1"/>
        <end position="180"/>
    </location>
</feature>
<name>A0A380G9L6_STAIN</name>
<dbReference type="Gene3D" id="2.40.320.10">
    <property type="entry name" value="Hypothetical Protein Pfu-838710-001"/>
    <property type="match status" value="1"/>
</dbReference>
<dbReference type="Proteomes" id="UP000255549">
    <property type="component" value="Unassembled WGS sequence"/>
</dbReference>
<dbReference type="InterPro" id="IPR033469">
    <property type="entry name" value="CYTH-like_dom_sf"/>
</dbReference>
<dbReference type="PROSITE" id="PS51707">
    <property type="entry name" value="CYTH"/>
    <property type="match status" value="1"/>
</dbReference>
<dbReference type="OrthoDB" id="2231045at2"/>
<protein>
    <recommendedName>
        <fullName evidence="1">CYTH domain-containing protein</fullName>
    </recommendedName>
</protein>
<proteinExistence type="predicted"/>
<reference evidence="2 3" key="1">
    <citation type="submission" date="2018-06" db="EMBL/GenBank/DDBJ databases">
        <authorList>
            <consortium name="Pathogen Informatics"/>
            <person name="Doyle S."/>
        </authorList>
    </citation>
    <scope>NUCLEOTIDE SEQUENCE [LARGE SCALE GENOMIC DNA]</scope>
    <source>
        <strain evidence="3">NCTC 11048</strain>
    </source>
</reference>
<dbReference type="PANTHER" id="PTHR21028">
    <property type="entry name" value="SI:CH211-156B7.4"/>
    <property type="match status" value="1"/>
</dbReference>
<evidence type="ECO:0000259" key="1">
    <source>
        <dbReference type="PROSITE" id="PS51707"/>
    </source>
</evidence>
<sequence>MKELEVRFSIADKDNYLKVIEFLDQNYKFKSKNRQIDKYYKARGKETEEDVKGSFIYRFRQENDSTSGIFTRKDTVKPGFWTEDEILLESQQMDFVKNILDAGFSNIMTIDKDRKSYTNLEETRTVNADVVGELGYYIEVEILGDFSEDDYDSFVKETETEFGFINSKIETKGYVQLMREKNERTRDN</sequence>
<dbReference type="InterPro" id="IPR008173">
    <property type="entry name" value="Adenylyl_cyclase_CyaB"/>
</dbReference>
<accession>A0A380G9L6</accession>